<evidence type="ECO:0000256" key="1">
    <source>
        <dbReference type="ARBA" id="ARBA00022475"/>
    </source>
</evidence>
<comment type="catalytic activity">
    <reaction evidence="7">
        <text>a peptidoglycan chain = a peptidoglycan chain with N-acetyl-1,6-anhydromuramyl-[peptide] at the reducing end + a peptidoglycan chain with N-acetylglucosamine at the non-reducing end.</text>
        <dbReference type="EC" id="4.2.2.29"/>
    </reaction>
</comment>
<evidence type="ECO:0000256" key="6">
    <source>
        <dbReference type="ARBA" id="ARBA00023316"/>
    </source>
</evidence>
<dbReference type="AlphaFoldDB" id="A0A561UAH7"/>
<comment type="caution">
    <text evidence="9">The sequence shown here is derived from an EMBL/GenBank/DDBJ whole genome shotgun (WGS) entry which is preliminary data.</text>
</comment>
<evidence type="ECO:0000256" key="4">
    <source>
        <dbReference type="ARBA" id="ARBA00023136"/>
    </source>
</evidence>
<comment type="function">
    <text evidence="7">Functions as a peptidoglycan terminase that cleaves nascent peptidoglycan strands endolytically to terminate their elongation.</text>
</comment>
<reference evidence="9 10" key="1">
    <citation type="submission" date="2019-06" db="EMBL/GenBank/DDBJ databases">
        <title>Sequencing the genomes of 1000 actinobacteria strains.</title>
        <authorList>
            <person name="Klenk H.-P."/>
        </authorList>
    </citation>
    <scope>NUCLEOTIDE SEQUENCE [LARGE SCALE GENOMIC DNA]</scope>
    <source>
        <strain evidence="9 10">DSM 44826</strain>
    </source>
</reference>
<dbReference type="GO" id="GO:0005886">
    <property type="term" value="C:plasma membrane"/>
    <property type="evidence" value="ECO:0007669"/>
    <property type="project" value="UniProtKB-SubCell"/>
</dbReference>
<dbReference type="GO" id="GO:0009252">
    <property type="term" value="P:peptidoglycan biosynthetic process"/>
    <property type="evidence" value="ECO:0007669"/>
    <property type="project" value="UniProtKB-UniRule"/>
</dbReference>
<comment type="similarity">
    <text evidence="7">Belongs to the transglycosylase MltG family.</text>
</comment>
<feature type="site" description="Important for catalytic activity" evidence="7">
    <location>
        <position position="263"/>
    </location>
</feature>
<dbReference type="EC" id="4.2.2.29" evidence="7"/>
<keyword evidence="2 7" id="KW-0812">Transmembrane</keyword>
<evidence type="ECO:0000256" key="8">
    <source>
        <dbReference type="SAM" id="MobiDB-lite"/>
    </source>
</evidence>
<dbReference type="RefSeq" id="WP_145902735.1">
    <property type="nucleotide sequence ID" value="NZ_BAAAMZ010000020.1"/>
</dbReference>
<evidence type="ECO:0000313" key="10">
    <source>
        <dbReference type="Proteomes" id="UP000317940"/>
    </source>
</evidence>
<dbReference type="PANTHER" id="PTHR30518">
    <property type="entry name" value="ENDOLYTIC MUREIN TRANSGLYCOSYLASE"/>
    <property type="match status" value="1"/>
</dbReference>
<dbReference type="PANTHER" id="PTHR30518:SF2">
    <property type="entry name" value="ENDOLYTIC MUREIN TRANSGLYCOSYLASE"/>
    <property type="match status" value="1"/>
</dbReference>
<keyword evidence="1 7" id="KW-1003">Cell membrane</keyword>
<dbReference type="Proteomes" id="UP000317940">
    <property type="component" value="Unassembled WGS sequence"/>
</dbReference>
<feature type="region of interest" description="Disordered" evidence="8">
    <location>
        <begin position="1"/>
        <end position="34"/>
    </location>
</feature>
<dbReference type="HAMAP" id="MF_02065">
    <property type="entry name" value="MltG"/>
    <property type="match status" value="1"/>
</dbReference>
<dbReference type="Pfam" id="PF02618">
    <property type="entry name" value="YceG"/>
    <property type="match status" value="1"/>
</dbReference>
<proteinExistence type="inferred from homology"/>
<dbReference type="GO" id="GO:0071555">
    <property type="term" value="P:cell wall organization"/>
    <property type="evidence" value="ECO:0007669"/>
    <property type="project" value="UniProtKB-KW"/>
</dbReference>
<comment type="subcellular location">
    <subcellularLocation>
        <location evidence="7">Cell membrane</location>
        <topology evidence="7">Single-pass membrane protein</topology>
    </subcellularLocation>
</comment>
<keyword evidence="5 7" id="KW-0456">Lyase</keyword>
<evidence type="ECO:0000256" key="3">
    <source>
        <dbReference type="ARBA" id="ARBA00022989"/>
    </source>
</evidence>
<dbReference type="InterPro" id="IPR003770">
    <property type="entry name" value="MLTG-like"/>
</dbReference>
<keyword evidence="10" id="KW-1185">Reference proteome</keyword>
<dbReference type="EMBL" id="VIWT01000001">
    <property type="protein sequence ID" value="TWF96365.1"/>
    <property type="molecule type" value="Genomic_DNA"/>
</dbReference>
<name>A0A561UAH7_9ACTN</name>
<keyword evidence="6 7" id="KW-0961">Cell wall biogenesis/degradation</keyword>
<evidence type="ECO:0000256" key="2">
    <source>
        <dbReference type="ARBA" id="ARBA00022692"/>
    </source>
</evidence>
<evidence type="ECO:0000313" key="9">
    <source>
        <dbReference type="EMBL" id="TWF96365.1"/>
    </source>
</evidence>
<evidence type="ECO:0000256" key="5">
    <source>
        <dbReference type="ARBA" id="ARBA00023239"/>
    </source>
</evidence>
<dbReference type="GO" id="GO:0008932">
    <property type="term" value="F:lytic endotransglycosylase activity"/>
    <property type="evidence" value="ECO:0007669"/>
    <property type="project" value="UniProtKB-UniRule"/>
</dbReference>
<dbReference type="NCBIfam" id="TIGR00247">
    <property type="entry name" value="endolytic transglycosylase MltG"/>
    <property type="match status" value="1"/>
</dbReference>
<accession>A0A561UAH7</accession>
<feature type="transmembrane region" description="Helical" evidence="7">
    <location>
        <begin position="40"/>
        <end position="60"/>
    </location>
</feature>
<dbReference type="OrthoDB" id="9814591at2"/>
<organism evidence="9 10">
    <name type="scientific">Kitasatospora viridis</name>
    <dbReference type="NCBI Taxonomy" id="281105"/>
    <lineage>
        <taxon>Bacteria</taxon>
        <taxon>Bacillati</taxon>
        <taxon>Actinomycetota</taxon>
        <taxon>Actinomycetes</taxon>
        <taxon>Kitasatosporales</taxon>
        <taxon>Streptomycetaceae</taxon>
        <taxon>Kitasatospora</taxon>
    </lineage>
</organism>
<gene>
    <name evidence="7" type="primary">mltG</name>
    <name evidence="9" type="ORF">FHX73_11130</name>
</gene>
<keyword evidence="3 7" id="KW-1133">Transmembrane helix</keyword>
<evidence type="ECO:0000256" key="7">
    <source>
        <dbReference type="HAMAP-Rule" id="MF_02065"/>
    </source>
</evidence>
<protein>
    <recommendedName>
        <fullName evidence="7">Endolytic murein transglycosylase</fullName>
        <ecNumber evidence="7">4.2.2.29</ecNumber>
    </recommendedName>
    <alternativeName>
        <fullName evidence="7">Peptidoglycan lytic transglycosylase</fullName>
    </alternativeName>
    <alternativeName>
        <fullName evidence="7">Peptidoglycan polymerization terminase</fullName>
    </alternativeName>
</protein>
<dbReference type="Gene3D" id="3.30.1490.480">
    <property type="entry name" value="Endolytic murein transglycosylase"/>
    <property type="match status" value="1"/>
</dbReference>
<sequence>MDHDTLPGLTPGHLGAPVLEPPAGDPPVPREPRPLDRTRLACSLTLLLLLLLVGGTVLTIRQLYGAVAHQGPRPAADYAGAGSGVAVQVSVPQGASLTRIGELLRADGVVASVKAFTEAAGGATDRIQPGTYALRHRMSAAAALGVLGDPANANALTVPEGWRSSAVFAAIDQRLGKPAGTAQRTAADHAGELGLPDWAAQNPEGLLYPATYPVTGESTPLGLLRQMVTRSGAEFRDSGLVQGGPNQLTPYQVLVVASLVQGESDNADDMAMVARVVYNRLARGMPLQLDSTINYALGRTTLHTTVTDTQLDSPYNTYRVAGLPPTPIDNPGRMALDAALDPAPGDWLYFVTVRPGDTRFTDSEEQQRKNVDEFNAYQASHGGSPTPGGP</sequence>
<dbReference type="CDD" id="cd08010">
    <property type="entry name" value="MltG_like"/>
    <property type="match status" value="1"/>
</dbReference>
<keyword evidence="4 7" id="KW-0472">Membrane</keyword>